<evidence type="ECO:0000256" key="2">
    <source>
        <dbReference type="ARBA" id="ARBA00022801"/>
    </source>
</evidence>
<reference evidence="4 5" key="1">
    <citation type="submission" date="2019-07" db="EMBL/GenBank/DDBJ databases">
        <title>Genomic Encyclopedia of Archaeal and Bacterial Type Strains, Phase II (KMG-II): from individual species to whole genera.</title>
        <authorList>
            <person name="Goeker M."/>
        </authorList>
    </citation>
    <scope>NUCLEOTIDE SEQUENCE [LARGE SCALE GENOMIC DNA]</scope>
    <source>
        <strain evidence="4 5">DSM 17527</strain>
    </source>
</reference>
<proteinExistence type="predicted"/>
<dbReference type="Proteomes" id="UP000324376">
    <property type="component" value="Unassembled WGS sequence"/>
</dbReference>
<dbReference type="EMBL" id="VNHU01000002">
    <property type="protein sequence ID" value="TYP76043.1"/>
    <property type="molecule type" value="Genomic_DNA"/>
</dbReference>
<dbReference type="InterPro" id="IPR002509">
    <property type="entry name" value="NODB_dom"/>
</dbReference>
<keyword evidence="5" id="KW-1185">Reference proteome</keyword>
<evidence type="ECO:0000259" key="3">
    <source>
        <dbReference type="PROSITE" id="PS51677"/>
    </source>
</evidence>
<dbReference type="CDD" id="cd10917">
    <property type="entry name" value="CE4_NodB_like_6s_7s"/>
    <property type="match status" value="1"/>
</dbReference>
<dbReference type="GO" id="GO:0016020">
    <property type="term" value="C:membrane"/>
    <property type="evidence" value="ECO:0007669"/>
    <property type="project" value="TreeGrafter"/>
</dbReference>
<comment type="caution">
    <text evidence="4">The sequence shown here is derived from an EMBL/GenBank/DDBJ whole genome shotgun (WGS) entry which is preliminary data.</text>
</comment>
<organism evidence="4 5">
    <name type="scientific">Aquimarina intermedia</name>
    <dbReference type="NCBI Taxonomy" id="350814"/>
    <lineage>
        <taxon>Bacteria</taxon>
        <taxon>Pseudomonadati</taxon>
        <taxon>Bacteroidota</taxon>
        <taxon>Flavobacteriia</taxon>
        <taxon>Flavobacteriales</taxon>
        <taxon>Flavobacteriaceae</taxon>
        <taxon>Aquimarina</taxon>
    </lineage>
</organism>
<dbReference type="Pfam" id="PF01522">
    <property type="entry name" value="Polysacc_deac_1"/>
    <property type="match status" value="1"/>
</dbReference>
<evidence type="ECO:0000256" key="1">
    <source>
        <dbReference type="ARBA" id="ARBA00022723"/>
    </source>
</evidence>
<dbReference type="PROSITE" id="PS51677">
    <property type="entry name" value="NODB"/>
    <property type="match status" value="1"/>
</dbReference>
<evidence type="ECO:0000313" key="4">
    <source>
        <dbReference type="EMBL" id="TYP76043.1"/>
    </source>
</evidence>
<dbReference type="GO" id="GO:0016810">
    <property type="term" value="F:hydrolase activity, acting on carbon-nitrogen (but not peptide) bonds"/>
    <property type="evidence" value="ECO:0007669"/>
    <property type="project" value="InterPro"/>
</dbReference>
<dbReference type="GO" id="GO:0046872">
    <property type="term" value="F:metal ion binding"/>
    <property type="evidence" value="ECO:0007669"/>
    <property type="project" value="UniProtKB-KW"/>
</dbReference>
<feature type="domain" description="NodB homology" evidence="3">
    <location>
        <begin position="10"/>
        <end position="193"/>
    </location>
</feature>
<name>A0A5S5CDG5_9FLAO</name>
<dbReference type="PANTHER" id="PTHR10587">
    <property type="entry name" value="GLYCOSYL TRANSFERASE-RELATED"/>
    <property type="match status" value="1"/>
</dbReference>
<dbReference type="AlphaFoldDB" id="A0A5S5CDG5"/>
<sequence>MLNKPVEGKKEIFLTFDDGPVPIVTEFVLTQLKAYNAKATFFCVGDNIKKNPDVFKKILSAEHTVGNHTMNHMKAWSCNHSAYIQNVNACAQVIEQHSFNTKAQTLFRPPYGQISPAKLKKLHEMGYKIILWDVLSKDYNSKVTPEQCVSNVVQNVQNGSIVVFHDSLKAFTNLQYALPRVLDLLSKQGYSLRSLTHANS</sequence>
<evidence type="ECO:0000313" key="5">
    <source>
        <dbReference type="Proteomes" id="UP000324376"/>
    </source>
</evidence>
<protein>
    <submittedName>
        <fullName evidence="4">Peptidoglycan/xylan/chitin deacetylase (PgdA/CDA1 family)</fullName>
    </submittedName>
</protein>
<dbReference type="GO" id="GO:0005975">
    <property type="term" value="P:carbohydrate metabolic process"/>
    <property type="evidence" value="ECO:0007669"/>
    <property type="project" value="InterPro"/>
</dbReference>
<keyword evidence="1" id="KW-0479">Metal-binding</keyword>
<dbReference type="InterPro" id="IPR050248">
    <property type="entry name" value="Polysacc_deacetylase_ArnD"/>
</dbReference>
<dbReference type="InterPro" id="IPR011330">
    <property type="entry name" value="Glyco_hydro/deAcase_b/a-brl"/>
</dbReference>
<keyword evidence="2" id="KW-0378">Hydrolase</keyword>
<dbReference type="SUPFAM" id="SSF88713">
    <property type="entry name" value="Glycoside hydrolase/deacetylase"/>
    <property type="match status" value="1"/>
</dbReference>
<dbReference type="Gene3D" id="3.20.20.370">
    <property type="entry name" value="Glycoside hydrolase/deacetylase"/>
    <property type="match status" value="1"/>
</dbReference>
<dbReference type="PANTHER" id="PTHR10587:SF133">
    <property type="entry name" value="CHITIN DEACETYLASE 1-RELATED"/>
    <property type="match status" value="1"/>
</dbReference>
<dbReference type="RefSeq" id="WP_246131421.1">
    <property type="nucleotide sequence ID" value="NZ_VNHU01000002.1"/>
</dbReference>
<accession>A0A5S5CDG5</accession>
<gene>
    <name evidence="4" type="ORF">BD809_102257</name>
</gene>